<feature type="region of interest" description="Disordered" evidence="1">
    <location>
        <begin position="1"/>
        <end position="28"/>
    </location>
</feature>
<keyword evidence="2" id="KW-0808">Transferase</keyword>
<dbReference type="PANTHER" id="PTHR45947:SF3">
    <property type="entry name" value="SULFOQUINOVOSYL TRANSFERASE SQD2"/>
    <property type="match status" value="1"/>
</dbReference>
<dbReference type="AlphaFoldDB" id="A0A917VC01"/>
<reference evidence="2" key="2">
    <citation type="submission" date="2020-09" db="EMBL/GenBank/DDBJ databases">
        <authorList>
            <person name="Sun Q."/>
            <person name="Ohkuma M."/>
        </authorList>
    </citation>
    <scope>NUCLEOTIDE SEQUENCE</scope>
    <source>
        <strain evidence="2">JCM 13064</strain>
    </source>
</reference>
<protein>
    <submittedName>
        <fullName evidence="2">Glycosyl transferase family 1</fullName>
    </submittedName>
</protein>
<evidence type="ECO:0000313" key="3">
    <source>
        <dbReference type="Proteomes" id="UP000645217"/>
    </source>
</evidence>
<evidence type="ECO:0000256" key="1">
    <source>
        <dbReference type="SAM" id="MobiDB-lite"/>
    </source>
</evidence>
<dbReference type="CDD" id="cd03801">
    <property type="entry name" value="GT4_PimA-like"/>
    <property type="match status" value="1"/>
</dbReference>
<dbReference type="Proteomes" id="UP000645217">
    <property type="component" value="Unassembled WGS sequence"/>
</dbReference>
<organism evidence="2 3">
    <name type="scientific">Sphaerisporangium melleum</name>
    <dbReference type="NCBI Taxonomy" id="321316"/>
    <lineage>
        <taxon>Bacteria</taxon>
        <taxon>Bacillati</taxon>
        <taxon>Actinomycetota</taxon>
        <taxon>Actinomycetes</taxon>
        <taxon>Streptosporangiales</taxon>
        <taxon>Streptosporangiaceae</taxon>
        <taxon>Sphaerisporangium</taxon>
    </lineage>
</organism>
<dbReference type="Pfam" id="PF13692">
    <property type="entry name" value="Glyco_trans_1_4"/>
    <property type="match status" value="1"/>
</dbReference>
<comment type="caution">
    <text evidence="2">The sequence shown here is derived from an EMBL/GenBank/DDBJ whole genome shotgun (WGS) entry which is preliminary data.</text>
</comment>
<keyword evidence="3" id="KW-1185">Reference proteome</keyword>
<accession>A0A917VC01</accession>
<dbReference type="EMBL" id="BMNT01000001">
    <property type="protein sequence ID" value="GGK61247.1"/>
    <property type="molecule type" value="Genomic_DNA"/>
</dbReference>
<name>A0A917VC01_9ACTN</name>
<evidence type="ECO:0000313" key="2">
    <source>
        <dbReference type="EMBL" id="GGK61247.1"/>
    </source>
</evidence>
<sequence>MKPAAETGGGTPPVPPPAPQPASAAEKTTDPKRIIVRIHSAPPHHNAGGELALFSMLRPLAERGHRVEVWLSRYGKARDPYLLDGVLVVPLASRLDFGAAIRHADVVISQYENVPAAAALARGYGIPFVALAHNPAPVIFKNIAAGTTALVVYNSLHLQAEADAMFAERPKWTRPARSIIVRPPVFAQDYATTPGDRITLVNLNEAKGGGLFWKLAAHLPDRRFLAVQGAYGQQILRDLPNVDLIDHVAADRMRDEVYARTRVLLMPSHVESWGRVGVEALASGIPVVANPTPGLSEALGDAGIYAEANDLQAWIASIEALDDPATWQAASDRALQRSKELDPSEDLAAWVKAIEEL</sequence>
<gene>
    <name evidence="2" type="ORF">GCM10007964_00440</name>
</gene>
<dbReference type="SUPFAM" id="SSF53756">
    <property type="entry name" value="UDP-Glycosyltransferase/glycogen phosphorylase"/>
    <property type="match status" value="1"/>
</dbReference>
<dbReference type="GO" id="GO:0016757">
    <property type="term" value="F:glycosyltransferase activity"/>
    <property type="evidence" value="ECO:0007669"/>
    <property type="project" value="TreeGrafter"/>
</dbReference>
<dbReference type="Gene3D" id="3.40.50.2000">
    <property type="entry name" value="Glycogen Phosphorylase B"/>
    <property type="match status" value="2"/>
</dbReference>
<reference evidence="2" key="1">
    <citation type="journal article" date="2014" name="Int. J. Syst. Evol. Microbiol.">
        <title>Complete genome sequence of Corynebacterium casei LMG S-19264T (=DSM 44701T), isolated from a smear-ripened cheese.</title>
        <authorList>
            <consortium name="US DOE Joint Genome Institute (JGI-PGF)"/>
            <person name="Walter F."/>
            <person name="Albersmeier A."/>
            <person name="Kalinowski J."/>
            <person name="Ruckert C."/>
        </authorList>
    </citation>
    <scope>NUCLEOTIDE SEQUENCE</scope>
    <source>
        <strain evidence="2">JCM 13064</strain>
    </source>
</reference>
<dbReference type="PANTHER" id="PTHR45947">
    <property type="entry name" value="SULFOQUINOVOSYL TRANSFERASE SQD2"/>
    <property type="match status" value="1"/>
</dbReference>
<dbReference type="InterPro" id="IPR050194">
    <property type="entry name" value="Glycosyltransferase_grp1"/>
</dbReference>
<proteinExistence type="predicted"/>